<dbReference type="GO" id="GO:0006412">
    <property type="term" value="P:translation"/>
    <property type="evidence" value="ECO:0007669"/>
    <property type="project" value="InterPro"/>
</dbReference>
<evidence type="ECO:0000256" key="4">
    <source>
        <dbReference type="ARBA" id="ARBA00022730"/>
    </source>
</evidence>
<keyword evidence="10" id="KW-0934">Plastid</keyword>
<keyword evidence="6 10" id="KW-0689">Ribosomal protein</keyword>
<keyword evidence="7" id="KW-0687">Ribonucleoprotein</keyword>
<dbReference type="PANTHER" id="PTHR12899">
    <property type="entry name" value="39S RIBOSOMAL PROTEIN L18, MITOCHONDRIAL"/>
    <property type="match status" value="1"/>
</dbReference>
<comment type="subunit">
    <text evidence="3">Part of the 50S ribosomal subunit; contacts the 5S rRNA.</text>
</comment>
<evidence type="ECO:0000256" key="6">
    <source>
        <dbReference type="ARBA" id="ARBA00022980"/>
    </source>
</evidence>
<protein>
    <recommendedName>
        <fullName evidence="8">Large ribosomal subunit protein uL18c</fullName>
    </recommendedName>
    <alternativeName>
        <fullName evidence="9">50S ribosomal protein L18, chloroplastic</fullName>
    </alternativeName>
</protein>
<dbReference type="GO" id="GO:0008097">
    <property type="term" value="F:5S rRNA binding"/>
    <property type="evidence" value="ECO:0007669"/>
    <property type="project" value="TreeGrafter"/>
</dbReference>
<name>A0A4D6WTH2_9FLOR</name>
<dbReference type="InterPro" id="IPR004389">
    <property type="entry name" value="Ribosomal_uL18_bac-type"/>
</dbReference>
<evidence type="ECO:0000256" key="2">
    <source>
        <dbReference type="ARBA" id="ARBA00007116"/>
    </source>
</evidence>
<dbReference type="EMBL" id="MK814667">
    <property type="protein sequence ID" value="QCI06939.1"/>
    <property type="molecule type" value="Genomic_DNA"/>
</dbReference>
<comment type="function">
    <text evidence="1">Binds 5S rRNA, forms part of the central protuberance of the 50S subunit.</text>
</comment>
<evidence type="ECO:0000256" key="8">
    <source>
        <dbReference type="ARBA" id="ARBA00035303"/>
    </source>
</evidence>
<dbReference type="GO" id="GO:1990904">
    <property type="term" value="C:ribonucleoprotein complex"/>
    <property type="evidence" value="ECO:0007669"/>
    <property type="project" value="UniProtKB-KW"/>
</dbReference>
<proteinExistence type="inferred from homology"/>
<dbReference type="GO" id="GO:0003735">
    <property type="term" value="F:structural constituent of ribosome"/>
    <property type="evidence" value="ECO:0007669"/>
    <property type="project" value="InterPro"/>
</dbReference>
<dbReference type="Pfam" id="PF00861">
    <property type="entry name" value="Ribosomal_L18p"/>
    <property type="match status" value="1"/>
</dbReference>
<evidence type="ECO:0000313" key="10">
    <source>
        <dbReference type="EMBL" id="QCI06939.1"/>
    </source>
</evidence>
<dbReference type="CDD" id="cd00432">
    <property type="entry name" value="Ribosomal_L18_L5e"/>
    <property type="match status" value="1"/>
</dbReference>
<dbReference type="PANTHER" id="PTHR12899:SF3">
    <property type="entry name" value="LARGE RIBOSOMAL SUBUNIT PROTEIN UL18M"/>
    <property type="match status" value="1"/>
</dbReference>
<evidence type="ECO:0000256" key="3">
    <source>
        <dbReference type="ARBA" id="ARBA00011505"/>
    </source>
</evidence>
<evidence type="ECO:0000256" key="7">
    <source>
        <dbReference type="ARBA" id="ARBA00023274"/>
    </source>
</evidence>
<geneLocation type="plastid" evidence="10"/>
<dbReference type="SUPFAM" id="SSF53137">
    <property type="entry name" value="Translational machinery components"/>
    <property type="match status" value="1"/>
</dbReference>
<accession>A0A4D6WTH2</accession>
<dbReference type="HAMAP" id="MF_01337_B">
    <property type="entry name" value="Ribosomal_uL18_B"/>
    <property type="match status" value="1"/>
</dbReference>
<dbReference type="InterPro" id="IPR005484">
    <property type="entry name" value="Ribosomal_uL18_bac/plant/anim"/>
</dbReference>
<evidence type="ECO:0000256" key="9">
    <source>
        <dbReference type="ARBA" id="ARBA00035346"/>
    </source>
</evidence>
<dbReference type="AlphaFoldDB" id="A0A4D6WTH2"/>
<dbReference type="InterPro" id="IPR057268">
    <property type="entry name" value="Ribosomal_L18"/>
</dbReference>
<reference evidence="10" key="2">
    <citation type="submission" date="2019-04" db="EMBL/GenBank/DDBJ databases">
        <authorList>
            <person name="Pasella M."/>
        </authorList>
    </citation>
    <scope>NUCLEOTIDE SEQUENCE</scope>
    <source>
        <strain evidence="10">25966_8</strain>
    </source>
</reference>
<dbReference type="Gene3D" id="3.30.420.100">
    <property type="match status" value="1"/>
</dbReference>
<organism evidence="10">
    <name type="scientific">Halydictyon mirabile</name>
    <dbReference type="NCBI Taxonomy" id="189652"/>
    <lineage>
        <taxon>Eukaryota</taxon>
        <taxon>Rhodophyta</taxon>
        <taxon>Florideophyceae</taxon>
        <taxon>Rhodymeniophycidae</taxon>
        <taxon>Ceramiales</taxon>
        <taxon>Dasyaceae</taxon>
        <taxon>Halydictyon</taxon>
    </lineage>
</organism>
<keyword evidence="5" id="KW-0694">RNA-binding</keyword>
<dbReference type="GO" id="GO:0005737">
    <property type="term" value="C:cytoplasm"/>
    <property type="evidence" value="ECO:0007669"/>
    <property type="project" value="UniProtKB-ARBA"/>
</dbReference>
<evidence type="ECO:0000256" key="1">
    <source>
        <dbReference type="ARBA" id="ARBA00003898"/>
    </source>
</evidence>
<dbReference type="NCBIfam" id="TIGR00060">
    <property type="entry name" value="L18_bact"/>
    <property type="match status" value="1"/>
</dbReference>
<dbReference type="GO" id="GO:0005840">
    <property type="term" value="C:ribosome"/>
    <property type="evidence" value="ECO:0007669"/>
    <property type="project" value="UniProtKB-KW"/>
</dbReference>
<sequence>MNKQKKIQGSLNKPRLYIFKSNKHLYAQIIDDYNRRIITSSSTISNKFANCQSAAFVGKNIADKLRSKGITEIVFDRGKNVYHGKIKSLAEATRKQGINF</sequence>
<evidence type="ECO:0000256" key="5">
    <source>
        <dbReference type="ARBA" id="ARBA00022884"/>
    </source>
</evidence>
<reference evidence="10" key="1">
    <citation type="journal article" date="2019" name="Mol. Phylogenet. Evol.">
        <title>Morphological evolution and classification of the red algal order Ceramiales inferred using plastid phylogenomics.</title>
        <authorList>
            <person name="Diaz-Tapia P."/>
            <person name="Pasella M.M."/>
            <person name="Verbruggen H."/>
            <person name="Maggs C.A."/>
        </authorList>
    </citation>
    <scope>NUCLEOTIDE SEQUENCE</scope>
    <source>
        <strain evidence="10">25966_8</strain>
    </source>
</reference>
<gene>
    <name evidence="10" type="primary">rpl18</name>
</gene>
<keyword evidence="4" id="KW-0699">rRNA-binding</keyword>
<comment type="similarity">
    <text evidence="2">Belongs to the universal ribosomal protein uL18 family.</text>
</comment>